<dbReference type="EMBL" id="EQ962656">
    <property type="protein sequence ID" value="EED16792.1"/>
    <property type="molecule type" value="Genomic_DNA"/>
</dbReference>
<organism evidence="6 7">
    <name type="scientific">Talaromyces stipitatus (strain ATCC 10500 / CBS 375.48 / QM 6759 / NRRL 1006)</name>
    <name type="common">Penicillium stipitatum</name>
    <dbReference type="NCBI Taxonomy" id="441959"/>
    <lineage>
        <taxon>Eukaryota</taxon>
        <taxon>Fungi</taxon>
        <taxon>Dikarya</taxon>
        <taxon>Ascomycota</taxon>
        <taxon>Pezizomycotina</taxon>
        <taxon>Eurotiomycetes</taxon>
        <taxon>Eurotiomycetidae</taxon>
        <taxon>Eurotiales</taxon>
        <taxon>Trichocomaceae</taxon>
        <taxon>Talaromyces</taxon>
        <taxon>Talaromyces sect. Talaromyces</taxon>
    </lineage>
</organism>
<keyword evidence="3" id="KW-0804">Transcription</keyword>
<dbReference type="Pfam" id="PF04082">
    <property type="entry name" value="Fungal_trans"/>
    <property type="match status" value="1"/>
</dbReference>
<gene>
    <name evidence="6" type="ORF">TSTA_018590</name>
</gene>
<dbReference type="CDD" id="cd12148">
    <property type="entry name" value="fungal_TF_MHR"/>
    <property type="match status" value="1"/>
</dbReference>
<evidence type="ECO:0000256" key="4">
    <source>
        <dbReference type="ARBA" id="ARBA00023242"/>
    </source>
</evidence>
<accession>B8MGP1</accession>
<dbReference type="PANTHER" id="PTHR31001">
    <property type="entry name" value="UNCHARACTERIZED TRANSCRIPTIONAL REGULATORY PROTEIN"/>
    <property type="match status" value="1"/>
</dbReference>
<dbReference type="GO" id="GO:0005634">
    <property type="term" value="C:nucleus"/>
    <property type="evidence" value="ECO:0007669"/>
    <property type="project" value="UniProtKB-SubCell"/>
</dbReference>
<dbReference type="InterPro" id="IPR050613">
    <property type="entry name" value="Sec_Metabolite_Reg"/>
</dbReference>
<dbReference type="GO" id="GO:0008270">
    <property type="term" value="F:zinc ion binding"/>
    <property type="evidence" value="ECO:0007669"/>
    <property type="project" value="InterPro"/>
</dbReference>
<name>B8MGP1_TALSN</name>
<keyword evidence="4" id="KW-0539">Nucleus</keyword>
<reference evidence="7" key="1">
    <citation type="journal article" date="2015" name="Genome Announc.">
        <title>Genome sequence of the AIDS-associated pathogen Penicillium marneffei (ATCC18224) and its near taxonomic relative Talaromyces stipitatus (ATCC10500).</title>
        <authorList>
            <person name="Nierman W.C."/>
            <person name="Fedorova-Abrams N.D."/>
            <person name="Andrianopoulos A."/>
        </authorList>
    </citation>
    <scope>NUCLEOTIDE SEQUENCE [LARGE SCALE GENOMIC DNA]</scope>
    <source>
        <strain evidence="7">ATCC 10500 / CBS 375.48 / QM 6759 / NRRL 1006</strain>
    </source>
</reference>
<evidence type="ECO:0000313" key="7">
    <source>
        <dbReference type="Proteomes" id="UP000001745"/>
    </source>
</evidence>
<dbReference type="OrthoDB" id="4934715at2759"/>
<evidence type="ECO:0000259" key="5">
    <source>
        <dbReference type="SMART" id="SM00906"/>
    </source>
</evidence>
<sequence>MGKLSLTDHDAVYIGSSHWVTILEEIRSIKDDLSDEQSIGPISRESTPFDAGFTRGAPPSRISLLASTTSFSREQILARMPPRKAVDRLVGQYFNTVDLSPVVLHRDTFLAEYANFWRDPSIVPIMWIGLLFSVMSMSAYLQQQDNEALGATSVESNDMLETYRALTIYCLVAGDYLRPSRYTIETLTLHFALEQNVSVDTYVGNWILMGVVIRIAFRTGLHRDPSHWPNIRPLQAELRRRTWMALYQMDFFTSIQLGLPRIIKDTQCDTRPPLSLMDSDIGLESVDYPPERPSTERTPLSHLIHRHAIIKVTAEIYEATETASPSSATRSILSAKIEKAVDSIPTWLRHKPLESSIAENPITLLSRINLDILIHKAVYLLHRWSFIKGSTGEESTKSNELCINAGLAILDHQRRINEELQPGGLMFAIRWRVAHVLNHEVLQATMILCFALSRFNESITTNPYAVYRRNDILDALKVSKGIWKEIADRSVEAQRAATTISSVLNNEPESSKFPGLVPSDGLFEQIPAISGQDYMSGFEFGNDMALDPSFLQIYDDVTFAGMLDEFVTEQS</sequence>
<protein>
    <recommendedName>
        <fullName evidence="5">Xylanolytic transcriptional activator regulatory domain-containing protein</fullName>
    </recommendedName>
</protein>
<dbReference type="OMA" id="NIRWRVA"/>
<dbReference type="Proteomes" id="UP000001745">
    <property type="component" value="Unassembled WGS sequence"/>
</dbReference>
<comment type="subcellular location">
    <subcellularLocation>
        <location evidence="1">Nucleus</location>
    </subcellularLocation>
</comment>
<keyword evidence="2" id="KW-0805">Transcription regulation</keyword>
<dbReference type="HOGENOM" id="CLU_007426_5_1_1"/>
<dbReference type="VEuPathDB" id="FungiDB:TSTA_018590"/>
<dbReference type="GeneID" id="8100969"/>
<evidence type="ECO:0000313" key="6">
    <source>
        <dbReference type="EMBL" id="EED16792.1"/>
    </source>
</evidence>
<evidence type="ECO:0000256" key="1">
    <source>
        <dbReference type="ARBA" id="ARBA00004123"/>
    </source>
</evidence>
<dbReference type="PhylomeDB" id="B8MGP1"/>
<dbReference type="PANTHER" id="PTHR31001:SF74">
    <property type="entry name" value="ZN(II)2CYS6 TRANSCRIPTION FACTOR (EUROFUNG)"/>
    <property type="match status" value="1"/>
</dbReference>
<dbReference type="GO" id="GO:0006351">
    <property type="term" value="P:DNA-templated transcription"/>
    <property type="evidence" value="ECO:0007669"/>
    <property type="project" value="InterPro"/>
</dbReference>
<dbReference type="FunCoup" id="B8MGP1">
    <property type="interactions" value="1332"/>
</dbReference>
<dbReference type="SMART" id="SM00906">
    <property type="entry name" value="Fungal_trans"/>
    <property type="match status" value="1"/>
</dbReference>
<dbReference type="InParanoid" id="B8MGP1"/>
<dbReference type="InterPro" id="IPR007219">
    <property type="entry name" value="XnlR_reg_dom"/>
</dbReference>
<evidence type="ECO:0000256" key="3">
    <source>
        <dbReference type="ARBA" id="ARBA00023163"/>
    </source>
</evidence>
<proteinExistence type="predicted"/>
<dbReference type="GO" id="GO:0003677">
    <property type="term" value="F:DNA binding"/>
    <property type="evidence" value="ECO:0007669"/>
    <property type="project" value="InterPro"/>
</dbReference>
<dbReference type="RefSeq" id="XP_002484026.1">
    <property type="nucleotide sequence ID" value="XM_002483981.1"/>
</dbReference>
<dbReference type="eggNOG" id="KOG2348">
    <property type="taxonomic scope" value="Eukaryota"/>
</dbReference>
<evidence type="ECO:0000256" key="2">
    <source>
        <dbReference type="ARBA" id="ARBA00023015"/>
    </source>
</evidence>
<dbReference type="STRING" id="441959.B8MGP1"/>
<feature type="domain" description="Xylanolytic transcriptional activator regulatory" evidence="5">
    <location>
        <begin position="205"/>
        <end position="279"/>
    </location>
</feature>
<keyword evidence="7" id="KW-1185">Reference proteome</keyword>
<dbReference type="AlphaFoldDB" id="B8MGP1"/>